<dbReference type="GO" id="GO:0004867">
    <property type="term" value="F:serine-type endopeptidase inhibitor activity"/>
    <property type="evidence" value="ECO:0007669"/>
    <property type="project" value="UniProtKB-KW"/>
</dbReference>
<evidence type="ECO:0000259" key="3">
    <source>
        <dbReference type="Pfam" id="PF01826"/>
    </source>
</evidence>
<sequence length="166" mass="17684">MLFRTTLFLMVTTLGALFLLLRLSSQTTPESSGEIPAPADSLASGEIATTGILTSGEILASGECDDNEVMMECGPVCEPTCIVPNPECEGVCALDVCRCKQGFIRSKPEGPCIEASACPSVPSEVYPDSCENVECPKYTHCEVVDLPCQNGNCIQEAVCVDDYIFS</sequence>
<feature type="domain" description="TIL" evidence="3">
    <location>
        <begin position="64"/>
        <end position="118"/>
    </location>
</feature>
<dbReference type="InterPro" id="IPR002919">
    <property type="entry name" value="TIL_dom"/>
</dbReference>
<evidence type="ECO:0000313" key="4">
    <source>
        <dbReference type="EMBL" id="EYC05748.1"/>
    </source>
</evidence>
<keyword evidence="1" id="KW-0646">Protease inhibitor</keyword>
<dbReference type="Proteomes" id="UP000024635">
    <property type="component" value="Unassembled WGS sequence"/>
</dbReference>
<dbReference type="EMBL" id="JARK01001416">
    <property type="protein sequence ID" value="EYC05748.1"/>
    <property type="molecule type" value="Genomic_DNA"/>
</dbReference>
<keyword evidence="5" id="KW-1185">Reference proteome</keyword>
<dbReference type="Gene3D" id="2.10.25.10">
    <property type="entry name" value="Laminin"/>
    <property type="match status" value="1"/>
</dbReference>
<keyword evidence="2" id="KW-0732">Signal</keyword>
<feature type="chain" id="PRO_5001487567" description="TIL domain-containing protein" evidence="2">
    <location>
        <begin position="28"/>
        <end position="166"/>
    </location>
</feature>
<gene>
    <name evidence="4" type="primary">Acey_s0080.g1339</name>
    <name evidence="4" type="synonym">Acey-C25E10.10</name>
    <name evidence="4" type="ORF">Y032_0080g1339</name>
</gene>
<name>A0A016TTL8_9BILA</name>
<dbReference type="Pfam" id="PF01826">
    <property type="entry name" value="TIL"/>
    <property type="match status" value="1"/>
</dbReference>
<proteinExistence type="predicted"/>
<dbReference type="SUPFAM" id="SSF57567">
    <property type="entry name" value="Serine protease inhibitors"/>
    <property type="match status" value="1"/>
</dbReference>
<evidence type="ECO:0000256" key="2">
    <source>
        <dbReference type="SAM" id="SignalP"/>
    </source>
</evidence>
<dbReference type="InterPro" id="IPR036084">
    <property type="entry name" value="Ser_inhib-like_sf"/>
</dbReference>
<protein>
    <recommendedName>
        <fullName evidence="3">TIL domain-containing protein</fullName>
    </recommendedName>
</protein>
<dbReference type="OrthoDB" id="6236007at2759"/>
<dbReference type="CDD" id="cd19941">
    <property type="entry name" value="TIL"/>
    <property type="match status" value="1"/>
</dbReference>
<organism evidence="4 5">
    <name type="scientific">Ancylostoma ceylanicum</name>
    <dbReference type="NCBI Taxonomy" id="53326"/>
    <lineage>
        <taxon>Eukaryota</taxon>
        <taxon>Metazoa</taxon>
        <taxon>Ecdysozoa</taxon>
        <taxon>Nematoda</taxon>
        <taxon>Chromadorea</taxon>
        <taxon>Rhabditida</taxon>
        <taxon>Rhabditina</taxon>
        <taxon>Rhabditomorpha</taxon>
        <taxon>Strongyloidea</taxon>
        <taxon>Ancylostomatidae</taxon>
        <taxon>Ancylostomatinae</taxon>
        <taxon>Ancylostoma</taxon>
    </lineage>
</organism>
<reference evidence="5" key="1">
    <citation type="journal article" date="2015" name="Nat. Genet.">
        <title>The genome and transcriptome of the zoonotic hookworm Ancylostoma ceylanicum identify infection-specific gene families.</title>
        <authorList>
            <person name="Schwarz E.M."/>
            <person name="Hu Y."/>
            <person name="Antoshechkin I."/>
            <person name="Miller M.M."/>
            <person name="Sternberg P.W."/>
            <person name="Aroian R.V."/>
        </authorList>
    </citation>
    <scope>NUCLEOTIDE SEQUENCE</scope>
    <source>
        <strain evidence="5">HY135</strain>
    </source>
</reference>
<comment type="caution">
    <text evidence="4">The sequence shown here is derived from an EMBL/GenBank/DDBJ whole genome shotgun (WGS) entry which is preliminary data.</text>
</comment>
<evidence type="ECO:0000256" key="1">
    <source>
        <dbReference type="ARBA" id="ARBA00022900"/>
    </source>
</evidence>
<evidence type="ECO:0000313" key="5">
    <source>
        <dbReference type="Proteomes" id="UP000024635"/>
    </source>
</evidence>
<keyword evidence="1" id="KW-0722">Serine protease inhibitor</keyword>
<feature type="signal peptide" evidence="2">
    <location>
        <begin position="1"/>
        <end position="27"/>
    </location>
</feature>
<dbReference type="AlphaFoldDB" id="A0A016TTL8"/>
<accession>A0A016TTL8</accession>